<proteinExistence type="predicted"/>
<dbReference type="NCBIfam" id="TIGR02783">
    <property type="entry name" value="TrbL_P"/>
    <property type="match status" value="1"/>
</dbReference>
<reference evidence="8 9" key="1">
    <citation type="submission" date="2016-11" db="EMBL/GenBank/DDBJ databases">
        <authorList>
            <person name="Jaros S."/>
            <person name="Januszkiewicz K."/>
            <person name="Wedrychowicz H."/>
        </authorList>
    </citation>
    <scope>NUCLEOTIDE SEQUENCE [LARGE SCALE GENOMIC DNA]</scope>
    <source>
        <strain evidence="8 9">DSM 18231</strain>
    </source>
</reference>
<dbReference type="AlphaFoldDB" id="A0A1M5SCF5"/>
<comment type="subcellular location">
    <subcellularLocation>
        <location evidence="1">Membrane</location>
        <topology evidence="1">Multi-pass membrane protein</topology>
    </subcellularLocation>
</comment>
<feature type="chain" id="PRO_5009913686" evidence="7">
    <location>
        <begin position="24"/>
        <end position="538"/>
    </location>
</feature>
<protein>
    <submittedName>
        <fullName evidence="8">Type IV secretion system protein TrbL</fullName>
    </submittedName>
</protein>
<evidence type="ECO:0000256" key="1">
    <source>
        <dbReference type="ARBA" id="ARBA00004141"/>
    </source>
</evidence>
<gene>
    <name evidence="8" type="ORF">SAMN02744645_3407</name>
</gene>
<feature type="compositionally biased region" description="Low complexity" evidence="5">
    <location>
        <begin position="391"/>
        <end position="407"/>
    </location>
</feature>
<keyword evidence="4 6" id="KW-0472">Membrane</keyword>
<evidence type="ECO:0000313" key="9">
    <source>
        <dbReference type="Proteomes" id="UP000184000"/>
    </source>
</evidence>
<keyword evidence="2 6" id="KW-0812">Transmembrane</keyword>
<evidence type="ECO:0000256" key="4">
    <source>
        <dbReference type="ARBA" id="ARBA00023136"/>
    </source>
</evidence>
<feature type="transmembrane region" description="Helical" evidence="6">
    <location>
        <begin position="177"/>
        <end position="197"/>
    </location>
</feature>
<evidence type="ECO:0000313" key="8">
    <source>
        <dbReference type="EMBL" id="SHH36214.1"/>
    </source>
</evidence>
<dbReference type="InterPro" id="IPR007688">
    <property type="entry name" value="Conjugal_tfr_TrbL/VirB6"/>
</dbReference>
<feature type="region of interest" description="Disordered" evidence="5">
    <location>
        <begin position="505"/>
        <end position="538"/>
    </location>
</feature>
<keyword evidence="3 6" id="KW-1133">Transmembrane helix</keyword>
<evidence type="ECO:0000256" key="6">
    <source>
        <dbReference type="SAM" id="Phobius"/>
    </source>
</evidence>
<keyword evidence="7" id="KW-0732">Signal</keyword>
<organism evidence="8 9">
    <name type="scientific">Stutzerimonas xanthomarina DSM 18231</name>
    <dbReference type="NCBI Taxonomy" id="1403346"/>
    <lineage>
        <taxon>Bacteria</taxon>
        <taxon>Pseudomonadati</taxon>
        <taxon>Pseudomonadota</taxon>
        <taxon>Gammaproteobacteria</taxon>
        <taxon>Pseudomonadales</taxon>
        <taxon>Pseudomonadaceae</taxon>
        <taxon>Stutzerimonas</taxon>
    </lineage>
</organism>
<feature type="transmembrane region" description="Helical" evidence="6">
    <location>
        <begin position="47"/>
        <end position="70"/>
    </location>
</feature>
<accession>A0A1M5SCF5</accession>
<dbReference type="Pfam" id="PF04610">
    <property type="entry name" value="TrbL"/>
    <property type="match status" value="1"/>
</dbReference>
<evidence type="ECO:0000256" key="5">
    <source>
        <dbReference type="SAM" id="MobiDB-lite"/>
    </source>
</evidence>
<evidence type="ECO:0000256" key="3">
    <source>
        <dbReference type="ARBA" id="ARBA00022989"/>
    </source>
</evidence>
<feature type="signal peptide" evidence="7">
    <location>
        <begin position="1"/>
        <end position="23"/>
    </location>
</feature>
<feature type="transmembrane region" description="Helical" evidence="6">
    <location>
        <begin position="313"/>
        <end position="335"/>
    </location>
</feature>
<dbReference type="GO" id="GO:0030255">
    <property type="term" value="P:protein secretion by the type IV secretion system"/>
    <property type="evidence" value="ECO:0007669"/>
    <property type="project" value="InterPro"/>
</dbReference>
<dbReference type="Proteomes" id="UP000184000">
    <property type="component" value="Unassembled WGS sequence"/>
</dbReference>
<feature type="compositionally biased region" description="Acidic residues" evidence="5">
    <location>
        <begin position="517"/>
        <end position="526"/>
    </location>
</feature>
<feature type="transmembrane region" description="Helical" evidence="6">
    <location>
        <begin position="209"/>
        <end position="231"/>
    </location>
</feature>
<feature type="transmembrane region" description="Helical" evidence="6">
    <location>
        <begin position="152"/>
        <end position="171"/>
    </location>
</feature>
<feature type="compositionally biased region" description="Low complexity" evidence="5">
    <location>
        <begin position="347"/>
        <end position="359"/>
    </location>
</feature>
<evidence type="ECO:0000256" key="7">
    <source>
        <dbReference type="SAM" id="SignalP"/>
    </source>
</evidence>
<feature type="region of interest" description="Disordered" evidence="5">
    <location>
        <begin position="347"/>
        <end position="451"/>
    </location>
</feature>
<dbReference type="InterPro" id="IPR014150">
    <property type="entry name" value="Conjugal_tfr_TrbL"/>
</dbReference>
<dbReference type="EMBL" id="FQXA01000006">
    <property type="protein sequence ID" value="SHH36214.1"/>
    <property type="molecule type" value="Genomic_DNA"/>
</dbReference>
<dbReference type="RefSeq" id="WP_073302255.1">
    <property type="nucleotide sequence ID" value="NZ_FQXA01000006.1"/>
</dbReference>
<feature type="transmembrane region" description="Helical" evidence="6">
    <location>
        <begin position="251"/>
        <end position="269"/>
    </location>
</feature>
<name>A0A1M5SCF5_9GAMM</name>
<evidence type="ECO:0000256" key="2">
    <source>
        <dbReference type="ARBA" id="ARBA00022692"/>
    </source>
</evidence>
<dbReference type="GO" id="GO:0016020">
    <property type="term" value="C:membrane"/>
    <property type="evidence" value="ECO:0007669"/>
    <property type="project" value="UniProtKB-SubCell"/>
</dbReference>
<feature type="transmembrane region" description="Helical" evidence="6">
    <location>
        <begin position="82"/>
        <end position="100"/>
    </location>
</feature>
<sequence length="538" mass="54522">MKALHKAALMGAILAVYTSAASAQLTNQGMLDQVVTEFATRASAWQTVVMSAATFLFWTLGMISLVITFGFMVLRKADIGEFFAEFIRFILFFGFFLWLLRNGPAIANSIIQSLARIGEQASGVASVTPSSIVDVGFMILKQAFSNSTNWSPVDSFIGVVLSVGILILLTVVAVNMLLLLVSGWLLMYAGIFLLGFGGSRWTSDIAISYYKTVLGLAVQIMTMVLLVGIGNDLLSSFYARMNTGVQNFDELGVMLVFCVALLMLVNRVPPLVAGVITGAGIGNAGGIGSFGAGAAVGVAMGAASVAAGAASMAGASVLSGAVNLVGGTSALNAAFMKTQSAMSDAGGGMDMMASMRGENASGGEGSASAGGTPFAQAAGFGDSSFGGGSTATGSSSGNSKSGEKTSSLRAGSDSADGKAAEGEPGPAGGARSEQQGGRQAGLGRTDPGDFTRTAALSAGELAKGAGSVLKDKAVQLADRFQERIDQTIGGQVAAAIRASTAADAPAFDGDSFAGEQMDNETADPDGEIAAFVNRSTPS</sequence>
<dbReference type="GeneID" id="98639017"/>
<feature type="transmembrane region" description="Helical" evidence="6">
    <location>
        <begin position="281"/>
        <end position="307"/>
    </location>
</feature>
<feature type="compositionally biased region" description="Low complexity" evidence="5">
    <location>
        <begin position="366"/>
        <end position="383"/>
    </location>
</feature>